<dbReference type="AlphaFoldDB" id="A0A430V616"/>
<reference evidence="1 2" key="1">
    <citation type="journal article" date="2019" name="Extremophiles">
        <title>Biogeography of thermophiles and predominance of Thermus scotoductus in domestic water heaters.</title>
        <authorList>
            <person name="Wilpiszeski R.L."/>
            <person name="Zhang Z."/>
            <person name="House C.H."/>
        </authorList>
    </citation>
    <scope>NUCLEOTIDE SEQUENCE [LARGE SCALE GENOMIC DNA]</scope>
    <source>
        <strain evidence="1 2">10_S10</strain>
    </source>
</reference>
<sequence length="206" mass="23036">MNAKAILQMAERLAQKGDTGALKLLVRQASLPLLAEAMLGWTIGRKAQPFLEKVIPLEVLQELQARPALGNHVNVDLAEDTAISFPWSEERMEKALSRLAYEPWSYDRIHHLAYRYLPLGVVFFYNGLHSGAAGVLKREGQLQAEEVDLGPLYEAGLRIEWRRKGLFNREEVPHAVLGSLAKPIPEVNHALLLALGEVLHRHGICL</sequence>
<evidence type="ECO:0000313" key="2">
    <source>
        <dbReference type="Proteomes" id="UP000288073"/>
    </source>
</evidence>
<comment type="caution">
    <text evidence="1">The sequence shown here is derived from an EMBL/GenBank/DDBJ whole genome shotgun (WGS) entry which is preliminary data.</text>
</comment>
<gene>
    <name evidence="1" type="ORF">CSW23_02260</name>
</gene>
<evidence type="ECO:0000313" key="1">
    <source>
        <dbReference type="EMBL" id="RTI20050.1"/>
    </source>
</evidence>
<dbReference type="Pfam" id="PF20457">
    <property type="entry name" value="DUF6710"/>
    <property type="match status" value="1"/>
</dbReference>
<dbReference type="EMBL" id="PEMN01000047">
    <property type="protein sequence ID" value="RTI20050.1"/>
    <property type="molecule type" value="Genomic_DNA"/>
</dbReference>
<organism evidence="1 2">
    <name type="scientific">Thermus scotoductus</name>
    <dbReference type="NCBI Taxonomy" id="37636"/>
    <lineage>
        <taxon>Bacteria</taxon>
        <taxon>Thermotogati</taxon>
        <taxon>Deinococcota</taxon>
        <taxon>Deinococci</taxon>
        <taxon>Thermales</taxon>
        <taxon>Thermaceae</taxon>
        <taxon>Thermus</taxon>
    </lineage>
</organism>
<dbReference type="RefSeq" id="WP_126206400.1">
    <property type="nucleotide sequence ID" value="NZ_PEMF01000051.1"/>
</dbReference>
<protein>
    <submittedName>
        <fullName evidence="1">Uncharacterized protein</fullName>
    </submittedName>
</protein>
<dbReference type="InterPro" id="IPR046556">
    <property type="entry name" value="DUF6710"/>
</dbReference>
<dbReference type="Proteomes" id="UP000288073">
    <property type="component" value="Unassembled WGS sequence"/>
</dbReference>
<proteinExistence type="predicted"/>
<name>A0A430V616_THESC</name>
<accession>A0A430V616</accession>